<dbReference type="InterPro" id="IPR050904">
    <property type="entry name" value="Adhesion/Biosynth-related"/>
</dbReference>
<name>A0A9P6YPV1_RHIOR</name>
<dbReference type="EMBL" id="JAANIT010000004">
    <property type="protein sequence ID" value="KAG1554233.1"/>
    <property type="molecule type" value="Genomic_DNA"/>
</dbReference>
<dbReference type="InterPro" id="IPR036378">
    <property type="entry name" value="FAS1_dom_sf"/>
</dbReference>
<evidence type="ECO:0000313" key="3">
    <source>
        <dbReference type="EMBL" id="KAG1554233.1"/>
    </source>
</evidence>
<organism evidence="3 4">
    <name type="scientific">Rhizopus oryzae</name>
    <name type="common">Mucormycosis agent</name>
    <name type="synonym">Rhizopus arrhizus var. delemar</name>
    <dbReference type="NCBI Taxonomy" id="64495"/>
    <lineage>
        <taxon>Eukaryota</taxon>
        <taxon>Fungi</taxon>
        <taxon>Fungi incertae sedis</taxon>
        <taxon>Mucoromycota</taxon>
        <taxon>Mucoromycotina</taxon>
        <taxon>Mucoromycetes</taxon>
        <taxon>Mucorales</taxon>
        <taxon>Mucorineae</taxon>
        <taxon>Rhizopodaceae</taxon>
        <taxon>Rhizopus</taxon>
    </lineage>
</organism>
<feature type="domain" description="FAS1" evidence="2">
    <location>
        <begin position="26"/>
        <end position="214"/>
    </location>
</feature>
<evidence type="ECO:0000256" key="1">
    <source>
        <dbReference type="SAM" id="SignalP"/>
    </source>
</evidence>
<dbReference type="PANTHER" id="PTHR10900:SF77">
    <property type="entry name" value="FI19380P1"/>
    <property type="match status" value="1"/>
</dbReference>
<proteinExistence type="predicted"/>
<gene>
    <name evidence="3" type="ORF">G6F51_000098</name>
</gene>
<protein>
    <recommendedName>
        <fullName evidence="2">FAS1 domain-containing protein</fullName>
    </recommendedName>
</protein>
<evidence type="ECO:0000313" key="4">
    <source>
        <dbReference type="Proteomes" id="UP000717996"/>
    </source>
</evidence>
<sequence length="357" mass="40419">MQIIKYLIIALFGVYAVLAQGRNGTNATIFELLTSKNATYKTSSFINLLNSDSGYKPIIQLLSERTRNLTVFVPDDAALGKIFDDYRKYNSIHRSKTKRRYPSANWTYHNLSMLNILQYHMVNNSFLLSNLKKGNVSVVYSLLNDRRVNRLPNLSLPLLIQANTTFENANNQNWLAKNAKHLKFNVGNGVDSSIVVLKDLKAKNGYFNIINSVLIPPSKPSIVIPKVKEVSYLVPLLRKYPKLTSALNGATNFTIFAPTNEAFKRLNIHRMTYNRLQRLALSHVVHGVYYSTNFTQNVNSTNGRWNLTTFNNNSKLPVSVVNGSLIYLNNTAKIVRSNIFFNNGVMHIIDRALNITA</sequence>
<feature type="signal peptide" evidence="1">
    <location>
        <begin position="1"/>
        <end position="19"/>
    </location>
</feature>
<dbReference type="Gene3D" id="2.30.180.10">
    <property type="entry name" value="FAS1 domain"/>
    <property type="match status" value="2"/>
</dbReference>
<dbReference type="AlphaFoldDB" id="A0A9P6YPV1"/>
<evidence type="ECO:0000259" key="2">
    <source>
        <dbReference type="PROSITE" id="PS50213"/>
    </source>
</evidence>
<feature type="chain" id="PRO_5040506329" description="FAS1 domain-containing protein" evidence="1">
    <location>
        <begin position="20"/>
        <end position="357"/>
    </location>
</feature>
<comment type="caution">
    <text evidence="3">The sequence shown here is derived from an EMBL/GenBank/DDBJ whole genome shotgun (WGS) entry which is preliminary data.</text>
</comment>
<dbReference type="InterPro" id="IPR000782">
    <property type="entry name" value="FAS1_domain"/>
</dbReference>
<dbReference type="PANTHER" id="PTHR10900">
    <property type="entry name" value="PERIOSTIN-RELATED"/>
    <property type="match status" value="1"/>
</dbReference>
<reference evidence="3" key="1">
    <citation type="journal article" date="2020" name="Microb. Genom.">
        <title>Genetic diversity of clinical and environmental Mucorales isolates obtained from an investigation of mucormycosis cases among solid organ transplant recipients.</title>
        <authorList>
            <person name="Nguyen M.H."/>
            <person name="Kaul D."/>
            <person name="Muto C."/>
            <person name="Cheng S.J."/>
            <person name="Richter R.A."/>
            <person name="Bruno V.M."/>
            <person name="Liu G."/>
            <person name="Beyhan S."/>
            <person name="Sundermann A.J."/>
            <person name="Mounaud S."/>
            <person name="Pasculle A.W."/>
            <person name="Nierman W.C."/>
            <person name="Driscoll E."/>
            <person name="Cumbie R."/>
            <person name="Clancy C.J."/>
            <person name="Dupont C.L."/>
        </authorList>
    </citation>
    <scope>NUCLEOTIDE SEQUENCE</scope>
    <source>
        <strain evidence="3">GL16</strain>
    </source>
</reference>
<dbReference type="SUPFAM" id="SSF82153">
    <property type="entry name" value="FAS1 domain"/>
    <property type="match status" value="2"/>
</dbReference>
<keyword evidence="1" id="KW-0732">Signal</keyword>
<dbReference type="Proteomes" id="UP000717996">
    <property type="component" value="Unassembled WGS sequence"/>
</dbReference>
<dbReference type="Pfam" id="PF02469">
    <property type="entry name" value="Fasciclin"/>
    <property type="match status" value="2"/>
</dbReference>
<dbReference type="SMART" id="SM00554">
    <property type="entry name" value="FAS1"/>
    <property type="match status" value="2"/>
</dbReference>
<dbReference type="OrthoDB" id="286301at2759"/>
<dbReference type="PROSITE" id="PS50213">
    <property type="entry name" value="FAS1"/>
    <property type="match status" value="2"/>
</dbReference>
<accession>A0A9P6YPV1</accession>
<feature type="domain" description="FAS1" evidence="2">
    <location>
        <begin position="217"/>
        <end position="353"/>
    </location>
</feature>